<evidence type="ECO:0000313" key="2">
    <source>
        <dbReference type="Proteomes" id="UP000476332"/>
    </source>
</evidence>
<dbReference type="RefSeq" id="WP_163044832.1">
    <property type="nucleotide sequence ID" value="NZ_JAAAMJ010000012.1"/>
</dbReference>
<evidence type="ECO:0000313" key="1">
    <source>
        <dbReference type="EMBL" id="NDV87998.1"/>
    </source>
</evidence>
<gene>
    <name evidence="1" type="ORF">GTW51_14935</name>
</gene>
<comment type="caution">
    <text evidence="1">The sequence shown here is derived from an EMBL/GenBank/DDBJ whole genome shotgun (WGS) entry which is preliminary data.</text>
</comment>
<accession>A0A6L9MKA5</accession>
<dbReference type="AlphaFoldDB" id="A0A6L9MKA5"/>
<proteinExistence type="predicted"/>
<reference evidence="1 2" key="1">
    <citation type="submission" date="2020-01" db="EMBL/GenBank/DDBJ databases">
        <title>Genomes of bacteria type strains.</title>
        <authorList>
            <person name="Chen J."/>
            <person name="Zhu S."/>
            <person name="Chen J."/>
        </authorList>
    </citation>
    <scope>NUCLEOTIDE SEQUENCE [LARGE SCALE GENOMIC DNA]</scope>
    <source>
        <strain evidence="1 2">KCTC 52919</strain>
    </source>
</reference>
<keyword evidence="2" id="KW-1185">Reference proteome</keyword>
<organism evidence="1 2">
    <name type="scientific">Aurantimonas aggregata</name>
    <dbReference type="NCBI Taxonomy" id="2047720"/>
    <lineage>
        <taxon>Bacteria</taxon>
        <taxon>Pseudomonadati</taxon>
        <taxon>Pseudomonadota</taxon>
        <taxon>Alphaproteobacteria</taxon>
        <taxon>Hyphomicrobiales</taxon>
        <taxon>Aurantimonadaceae</taxon>
        <taxon>Aurantimonas</taxon>
    </lineage>
</organism>
<name>A0A6L9MKA5_9HYPH</name>
<sequence>MTTRLAQIAVCDSFSPAFPDLGAFVDSVCSAVAIEWRRAGVDGIRILDVELHQQLLTSPGQAPLDRAAVKSFLEQNRRKQ</sequence>
<dbReference type="EMBL" id="JAAAMJ010000012">
    <property type="protein sequence ID" value="NDV87998.1"/>
    <property type="molecule type" value="Genomic_DNA"/>
</dbReference>
<protein>
    <submittedName>
        <fullName evidence="1">Uncharacterized protein</fullName>
    </submittedName>
</protein>
<dbReference type="Proteomes" id="UP000476332">
    <property type="component" value="Unassembled WGS sequence"/>
</dbReference>